<protein>
    <submittedName>
        <fullName evidence="1">Uncharacterized protein</fullName>
    </submittedName>
</protein>
<organism evidence="1 2">
    <name type="scientific">Leuconostoc pseudomesenteroides</name>
    <dbReference type="NCBI Taxonomy" id="33968"/>
    <lineage>
        <taxon>Bacteria</taxon>
        <taxon>Bacillati</taxon>
        <taxon>Bacillota</taxon>
        <taxon>Bacilli</taxon>
        <taxon>Lactobacillales</taxon>
        <taxon>Lactobacillaceae</taxon>
        <taxon>Leuconostoc</taxon>
    </lineage>
</organism>
<dbReference type="KEGG" id="lpse:FGL85_08520"/>
<dbReference type="Proteomes" id="UP000321296">
    <property type="component" value="Chromosome"/>
</dbReference>
<gene>
    <name evidence="1" type="ORF">FGL85_08520</name>
</gene>
<dbReference type="EMBL" id="CP042383">
    <property type="protein sequence ID" value="QEA42539.1"/>
    <property type="molecule type" value="Genomic_DNA"/>
</dbReference>
<proteinExistence type="predicted"/>
<sequence length="79" mass="9332">MKLIRYMKLFEIDKNGKYQHLPSAEKAKKISRLLAKRFRPADIDHNRIEMLADKFDITDESLNNLLKVISSDDVFHEID</sequence>
<dbReference type="AlphaFoldDB" id="A0A5B8T045"/>
<evidence type="ECO:0000313" key="2">
    <source>
        <dbReference type="Proteomes" id="UP000321296"/>
    </source>
</evidence>
<accession>A0A5B8T045</accession>
<reference evidence="1 2" key="1">
    <citation type="submission" date="2019-06" db="EMBL/GenBank/DDBJ databases">
        <title>Genome analyses of bacteria isolated from kimchi.</title>
        <authorList>
            <person name="Lee S."/>
            <person name="Ahn S."/>
            <person name="Roh S."/>
        </authorList>
    </citation>
    <scope>NUCLEOTIDE SEQUENCE [LARGE SCALE GENOMIC DNA]</scope>
    <source>
        <strain evidence="1 2">CBA3630</strain>
    </source>
</reference>
<evidence type="ECO:0000313" key="1">
    <source>
        <dbReference type="EMBL" id="QEA42539.1"/>
    </source>
</evidence>
<dbReference type="RefSeq" id="WP_071952043.1">
    <property type="nucleotide sequence ID" value="NZ_CP042383.1"/>
</dbReference>
<name>A0A5B8T045_LEUPS</name>